<evidence type="ECO:0000313" key="2">
    <source>
        <dbReference type="Proteomes" id="UP000541535"/>
    </source>
</evidence>
<dbReference type="EMBL" id="JACHXD010000001">
    <property type="protein sequence ID" value="MBB3117244.1"/>
    <property type="molecule type" value="Genomic_DNA"/>
</dbReference>
<protein>
    <recommendedName>
        <fullName evidence="3">Lipoprotein</fullName>
    </recommendedName>
</protein>
<reference evidence="1 2" key="1">
    <citation type="submission" date="2020-08" db="EMBL/GenBank/DDBJ databases">
        <title>Genomic Encyclopedia of Type Strains, Phase III (KMG-III): the genomes of soil and plant-associated and newly described type strains.</title>
        <authorList>
            <person name="Whitman W."/>
        </authorList>
    </citation>
    <scope>NUCLEOTIDE SEQUENCE [LARGE SCALE GENOMIC DNA]</scope>
    <source>
        <strain evidence="1 2">CECT 8897</strain>
    </source>
</reference>
<evidence type="ECO:0000313" key="1">
    <source>
        <dbReference type="EMBL" id="MBB3117244.1"/>
    </source>
</evidence>
<dbReference type="AlphaFoldDB" id="A0A7W5FRZ4"/>
<evidence type="ECO:0008006" key="3">
    <source>
        <dbReference type="Google" id="ProtNLM"/>
    </source>
</evidence>
<gene>
    <name evidence="1" type="ORF">FHS03_000263</name>
</gene>
<accession>A0A7W5FRZ4</accession>
<comment type="caution">
    <text evidence="1">The sequence shown here is derived from an EMBL/GenBank/DDBJ whole genome shotgun (WGS) entry which is preliminary data.</text>
</comment>
<dbReference type="Proteomes" id="UP000541535">
    <property type="component" value="Unassembled WGS sequence"/>
</dbReference>
<keyword evidence="2" id="KW-1185">Reference proteome</keyword>
<name>A0A7W5FRZ4_9BURK</name>
<sequence>MRRFAPLAFVFLVAGCSDNYTAPSLYMATTPECKTWAEGSTFQLPRGITVSATAPTTLPEGGVEFSMIYMVPRGNEVQFTSRAFKISQPKGEVIAPAEVVSIYQRGTNQRADLVEVIKEVPLMMISVGTSDETQFRYSFRYTGKLPERFDVTPPTTIIRGNRYPVRTFTYRYFADRKAYGLCT</sequence>
<proteinExistence type="predicted"/>
<dbReference type="PROSITE" id="PS51257">
    <property type="entry name" value="PROKAR_LIPOPROTEIN"/>
    <property type="match status" value="1"/>
</dbReference>
<dbReference type="RefSeq" id="WP_183439226.1">
    <property type="nucleotide sequence ID" value="NZ_JACHXD010000001.1"/>
</dbReference>
<organism evidence="1 2">
    <name type="scientific">Pseudoduganella violacea</name>
    <dbReference type="NCBI Taxonomy" id="1715466"/>
    <lineage>
        <taxon>Bacteria</taxon>
        <taxon>Pseudomonadati</taxon>
        <taxon>Pseudomonadota</taxon>
        <taxon>Betaproteobacteria</taxon>
        <taxon>Burkholderiales</taxon>
        <taxon>Oxalobacteraceae</taxon>
        <taxon>Telluria group</taxon>
        <taxon>Pseudoduganella</taxon>
    </lineage>
</organism>